<dbReference type="AlphaFoldDB" id="A0A815ZME2"/>
<protein>
    <submittedName>
        <fullName evidence="2">Uncharacterized protein</fullName>
    </submittedName>
</protein>
<organism evidence="2 3">
    <name type="scientific">Rotaria sordida</name>
    <dbReference type="NCBI Taxonomy" id="392033"/>
    <lineage>
        <taxon>Eukaryota</taxon>
        <taxon>Metazoa</taxon>
        <taxon>Spiralia</taxon>
        <taxon>Gnathifera</taxon>
        <taxon>Rotifera</taxon>
        <taxon>Eurotatoria</taxon>
        <taxon>Bdelloidea</taxon>
        <taxon>Philodinida</taxon>
        <taxon>Philodinidae</taxon>
        <taxon>Rotaria</taxon>
    </lineage>
</organism>
<sequence>MVAYIVFNTLHEVITHNQIKNAEQQTIEEFLGEIYLNRHYVYTEITFFLYTLASVTFRQACILFWKQ</sequence>
<evidence type="ECO:0000313" key="3">
    <source>
        <dbReference type="Proteomes" id="UP000663870"/>
    </source>
</evidence>
<keyword evidence="3" id="KW-1185">Reference proteome</keyword>
<dbReference type="EMBL" id="CAJNOH010003009">
    <property type="protein sequence ID" value="CAF1319967.1"/>
    <property type="molecule type" value="Genomic_DNA"/>
</dbReference>
<reference evidence="2" key="1">
    <citation type="submission" date="2021-02" db="EMBL/GenBank/DDBJ databases">
        <authorList>
            <person name="Nowell W R."/>
        </authorList>
    </citation>
    <scope>NUCLEOTIDE SEQUENCE</scope>
</reference>
<dbReference type="Proteomes" id="UP000663870">
    <property type="component" value="Unassembled WGS sequence"/>
</dbReference>
<evidence type="ECO:0000313" key="1">
    <source>
        <dbReference type="EMBL" id="CAF1319967.1"/>
    </source>
</evidence>
<dbReference type="Proteomes" id="UP000663854">
    <property type="component" value="Unassembled WGS sequence"/>
</dbReference>
<proteinExistence type="predicted"/>
<name>A0A815ZME2_9BILA</name>
<comment type="caution">
    <text evidence="2">The sequence shown here is derived from an EMBL/GenBank/DDBJ whole genome shotgun (WGS) entry which is preliminary data.</text>
</comment>
<gene>
    <name evidence="2" type="ORF">JXQ802_LOCUS46644</name>
    <name evidence="1" type="ORF">PYM288_LOCUS30861</name>
</gene>
<evidence type="ECO:0000313" key="2">
    <source>
        <dbReference type="EMBL" id="CAF1585135.1"/>
    </source>
</evidence>
<accession>A0A815ZME2</accession>
<dbReference type="EMBL" id="CAJNOL010004293">
    <property type="protein sequence ID" value="CAF1585135.1"/>
    <property type="molecule type" value="Genomic_DNA"/>
</dbReference>